<dbReference type="EMBL" id="JANBOH010000014">
    <property type="protein sequence ID" value="KAJ1647988.1"/>
    <property type="molecule type" value="Genomic_DNA"/>
</dbReference>
<dbReference type="Gene3D" id="3.40.630.30">
    <property type="match status" value="1"/>
</dbReference>
<dbReference type="AlphaFoldDB" id="A0A9W7XMM2"/>
<feature type="domain" description="N-acetyltransferase" evidence="1">
    <location>
        <begin position="24"/>
        <end position="196"/>
    </location>
</feature>
<organism evidence="2 3">
    <name type="scientific">Coemansia asiatica</name>
    <dbReference type="NCBI Taxonomy" id="1052880"/>
    <lineage>
        <taxon>Eukaryota</taxon>
        <taxon>Fungi</taxon>
        <taxon>Fungi incertae sedis</taxon>
        <taxon>Zoopagomycota</taxon>
        <taxon>Kickxellomycotina</taxon>
        <taxon>Kickxellomycetes</taxon>
        <taxon>Kickxellales</taxon>
        <taxon>Kickxellaceae</taxon>
        <taxon>Coemansia</taxon>
    </lineage>
</organism>
<dbReference type="GO" id="GO:0016747">
    <property type="term" value="F:acyltransferase activity, transferring groups other than amino-acyl groups"/>
    <property type="evidence" value="ECO:0007669"/>
    <property type="project" value="InterPro"/>
</dbReference>
<reference evidence="2" key="1">
    <citation type="submission" date="2022-07" db="EMBL/GenBank/DDBJ databases">
        <title>Phylogenomic reconstructions and comparative analyses of Kickxellomycotina fungi.</title>
        <authorList>
            <person name="Reynolds N.K."/>
            <person name="Stajich J.E."/>
            <person name="Barry K."/>
            <person name="Grigoriev I.V."/>
            <person name="Crous P."/>
            <person name="Smith M.E."/>
        </authorList>
    </citation>
    <scope>NUCLEOTIDE SEQUENCE</scope>
    <source>
        <strain evidence="2">NBRC 105413</strain>
    </source>
</reference>
<dbReference type="PANTHER" id="PTHR43610:SF1">
    <property type="entry name" value="N-ACETYLTRANSFERASE DOMAIN-CONTAINING PROTEIN"/>
    <property type="match status" value="1"/>
</dbReference>
<accession>A0A9W7XMM2</accession>
<dbReference type="Proteomes" id="UP001145021">
    <property type="component" value="Unassembled WGS sequence"/>
</dbReference>
<comment type="caution">
    <text evidence="2">The sequence shown here is derived from an EMBL/GenBank/DDBJ whole genome shotgun (WGS) entry which is preliminary data.</text>
</comment>
<dbReference type="InterPro" id="IPR016181">
    <property type="entry name" value="Acyl_CoA_acyltransferase"/>
</dbReference>
<protein>
    <recommendedName>
        <fullName evidence="1">N-acetyltransferase domain-containing protein</fullName>
    </recommendedName>
</protein>
<evidence type="ECO:0000313" key="2">
    <source>
        <dbReference type="EMBL" id="KAJ1647988.1"/>
    </source>
</evidence>
<sequence length="247" mass="28173">MAVHTARENIKERVPQRWGIESARVVLIPPDEYQDAAMARLLSDLETMKYLRFMTKPNGYTVEDAAERRKYRDDCQINSKDMVNFIIALKKSQIPDSVIDKFQQNEYFAPRKILIDGGLIDLDEPFVIVGCCGLSGIDGSNHSCEAGIILDARLWRSGASTASLYLTLEYGFDILHLHRIVLLTIGANLAMRGWMENVVGVDVESVRKDVIYMGDGAYIDSWDYAVFDHEWNDHSKQSILERMKYTK</sequence>
<proteinExistence type="predicted"/>
<dbReference type="Pfam" id="PF13302">
    <property type="entry name" value="Acetyltransf_3"/>
    <property type="match status" value="1"/>
</dbReference>
<evidence type="ECO:0000313" key="3">
    <source>
        <dbReference type="Proteomes" id="UP001145021"/>
    </source>
</evidence>
<dbReference type="InterPro" id="IPR000182">
    <property type="entry name" value="GNAT_dom"/>
</dbReference>
<gene>
    <name evidence="2" type="ORF">LPJ64_000673</name>
</gene>
<keyword evidence="3" id="KW-1185">Reference proteome</keyword>
<dbReference type="PANTHER" id="PTHR43610">
    <property type="entry name" value="BLL6696 PROTEIN"/>
    <property type="match status" value="1"/>
</dbReference>
<dbReference type="SUPFAM" id="SSF55729">
    <property type="entry name" value="Acyl-CoA N-acyltransferases (Nat)"/>
    <property type="match status" value="1"/>
</dbReference>
<name>A0A9W7XMM2_9FUNG</name>
<evidence type="ECO:0000259" key="1">
    <source>
        <dbReference type="Pfam" id="PF13302"/>
    </source>
</evidence>